<reference evidence="2" key="1">
    <citation type="submission" date="2016-10" db="EMBL/GenBank/DDBJ databases">
        <authorList>
            <person name="Varghese N."/>
            <person name="Submissions S."/>
        </authorList>
    </citation>
    <scope>NUCLEOTIDE SEQUENCE [LARGE SCALE GENOMIC DNA]</scope>
    <source>
        <strain evidence="2">DSM 4771</strain>
    </source>
</reference>
<gene>
    <name evidence="1" type="ORF">SAMN04490247_3188</name>
</gene>
<protein>
    <submittedName>
        <fullName evidence="1">Uncharacterized protein</fullName>
    </submittedName>
</protein>
<name>A0A1G8WJB2_9BACI</name>
<evidence type="ECO:0000313" key="2">
    <source>
        <dbReference type="Proteomes" id="UP000199225"/>
    </source>
</evidence>
<dbReference type="AlphaFoldDB" id="A0A1G8WJB2"/>
<proteinExistence type="predicted"/>
<dbReference type="EMBL" id="FNEV01000016">
    <property type="protein sequence ID" value="SDJ77745.1"/>
    <property type="molecule type" value="Genomic_DNA"/>
</dbReference>
<keyword evidence="2" id="KW-1185">Reference proteome</keyword>
<accession>A0A1G8WJB2</accession>
<evidence type="ECO:0000313" key="1">
    <source>
        <dbReference type="EMBL" id="SDJ77745.1"/>
    </source>
</evidence>
<dbReference type="Proteomes" id="UP000199225">
    <property type="component" value="Unassembled WGS sequence"/>
</dbReference>
<organism evidence="1 2">
    <name type="scientific">Salimicrobium halophilum</name>
    <dbReference type="NCBI Taxonomy" id="86666"/>
    <lineage>
        <taxon>Bacteria</taxon>
        <taxon>Bacillati</taxon>
        <taxon>Bacillota</taxon>
        <taxon>Bacilli</taxon>
        <taxon>Bacillales</taxon>
        <taxon>Bacillaceae</taxon>
        <taxon>Salimicrobium</taxon>
    </lineage>
</organism>
<sequence>MLIWITNQKYFSFVQSKEYITFDNTTALDDVVLYLYVDEYFTKNFL</sequence>
<dbReference type="STRING" id="86666.SAMN04490247_3188"/>